<accession>A0A071M288</accession>
<name>A0A071M288_9BURK</name>
<sequence length="61" mass="6229">MMGLPYRSALATLCVFVALASLLGVVHAMLIDSRVVPYAAVALVAGIVAFVAQLDPASAGR</sequence>
<dbReference type="EMBL" id="JJOA01000083">
    <property type="protein sequence ID" value="KEA54772.1"/>
    <property type="molecule type" value="Genomic_DNA"/>
</dbReference>
<organism evidence="2">
    <name type="scientific">Burkholderia cenocepacia</name>
    <dbReference type="NCBI Taxonomy" id="95486"/>
    <lineage>
        <taxon>Bacteria</taxon>
        <taxon>Pseudomonadati</taxon>
        <taxon>Pseudomonadota</taxon>
        <taxon>Betaproteobacteria</taxon>
        <taxon>Burkholderiales</taxon>
        <taxon>Burkholderiaceae</taxon>
        <taxon>Burkholderia</taxon>
        <taxon>Burkholderia cepacia complex</taxon>
    </lineage>
</organism>
<feature type="transmembrane region" description="Helical" evidence="1">
    <location>
        <begin position="38"/>
        <end position="54"/>
    </location>
</feature>
<dbReference type="Pfam" id="PF11177">
    <property type="entry name" value="DUF2964"/>
    <property type="match status" value="1"/>
</dbReference>
<dbReference type="InterPro" id="IPR021347">
    <property type="entry name" value="DUF2964"/>
</dbReference>
<evidence type="ECO:0000313" key="2">
    <source>
        <dbReference type="EMBL" id="KEA54772.1"/>
    </source>
</evidence>
<keyword evidence="1" id="KW-0812">Transmembrane</keyword>
<gene>
    <name evidence="2" type="ORF">DT99_36505</name>
</gene>
<evidence type="ECO:0008006" key="3">
    <source>
        <dbReference type="Google" id="ProtNLM"/>
    </source>
</evidence>
<evidence type="ECO:0000256" key="1">
    <source>
        <dbReference type="SAM" id="Phobius"/>
    </source>
</evidence>
<keyword evidence="1" id="KW-1133">Transmembrane helix</keyword>
<comment type="caution">
    <text evidence="2">The sequence shown here is derived from an EMBL/GenBank/DDBJ whole genome shotgun (WGS) entry which is preliminary data.</text>
</comment>
<keyword evidence="1" id="KW-0472">Membrane</keyword>
<protein>
    <recommendedName>
        <fullName evidence="3">DUF2964 family protein</fullName>
    </recommendedName>
</protein>
<dbReference type="AlphaFoldDB" id="A0A071M288"/>
<proteinExistence type="predicted"/>
<reference evidence="2" key="1">
    <citation type="submission" date="2014-04" db="EMBL/GenBank/DDBJ databases">
        <title>In planta biocontrol of soil-borne Fusarium wilt of banana through a plant endophytic bacterium, Burkholderia cenocepacia 869T2.</title>
        <authorList>
            <person name="Ho Y.-N."/>
            <person name="Chiang H.-M."/>
            <person name="Chao C.-P."/>
            <person name="Su C.-C."/>
            <person name="Hsu H.-F."/>
            <person name="Guo C.-T."/>
            <person name="Hsieh J.-L."/>
            <person name="Huang C.-C."/>
        </authorList>
    </citation>
    <scope>NUCLEOTIDE SEQUENCE [LARGE SCALE GENOMIC DNA]</scope>
    <source>
        <strain evidence="2">869T2</strain>
    </source>
</reference>
<dbReference type="OrthoDB" id="9022551at2"/>